<accession>A0ABU9M0T0</accession>
<sequence length="183" mass="19977">MKKHIYLVLALATLAGCGDKNGKSRPDNFLAGNDFEEIEGWNGDAPLPVSLTREKAHSGIYSMRVGPDVEYASGFIGTVGKISPTRLTKIKIKGWVFVPAGQPGGAIVTQVIDPDKQGASPLLWEALSLETAVKKRAEWVEIEKTLTMPANLSPTNKLYMYLWRGASPTSVAYIDDMEILRAE</sequence>
<keyword evidence="2" id="KW-1185">Reference proteome</keyword>
<reference evidence="1 2" key="1">
    <citation type="journal article" date="2018" name="Arch. Microbiol.">
        <title>Hymenobacter segetis sp. nov., isolated from soil.</title>
        <authorList>
            <person name="Ten L.N."/>
            <person name="Lim S.J."/>
            <person name="Kim B.O."/>
            <person name="Kang I.K."/>
            <person name="Jung H.Y."/>
        </authorList>
    </citation>
    <scope>NUCLEOTIDE SEQUENCE [LARGE SCALE GENOMIC DNA]</scope>
    <source>
        <strain evidence="1 2">S7-3-11</strain>
    </source>
</reference>
<dbReference type="SUPFAM" id="SSF49785">
    <property type="entry name" value="Galactose-binding domain-like"/>
    <property type="match status" value="1"/>
</dbReference>
<evidence type="ECO:0008006" key="3">
    <source>
        <dbReference type="Google" id="ProtNLM"/>
    </source>
</evidence>
<dbReference type="PROSITE" id="PS51257">
    <property type="entry name" value="PROKAR_LIPOPROTEIN"/>
    <property type="match status" value="1"/>
</dbReference>
<dbReference type="RefSeq" id="WP_342300736.1">
    <property type="nucleotide sequence ID" value="NZ_JBCEVZ010000069.1"/>
</dbReference>
<protein>
    <recommendedName>
        <fullName evidence="3">CBM-cenC domain-containing protein</fullName>
    </recommendedName>
</protein>
<gene>
    <name evidence="1" type="ORF">AAFH49_19245</name>
</gene>
<proteinExistence type="predicted"/>
<dbReference type="Proteomes" id="UP001479606">
    <property type="component" value="Unassembled WGS sequence"/>
</dbReference>
<dbReference type="EMBL" id="JBCEVZ010000069">
    <property type="protein sequence ID" value="MEL5996358.1"/>
    <property type="molecule type" value="Genomic_DNA"/>
</dbReference>
<evidence type="ECO:0000313" key="2">
    <source>
        <dbReference type="Proteomes" id="UP001479606"/>
    </source>
</evidence>
<dbReference type="InterPro" id="IPR008979">
    <property type="entry name" value="Galactose-bd-like_sf"/>
</dbReference>
<dbReference type="Gene3D" id="2.60.120.260">
    <property type="entry name" value="Galactose-binding domain-like"/>
    <property type="match status" value="1"/>
</dbReference>
<evidence type="ECO:0000313" key="1">
    <source>
        <dbReference type="EMBL" id="MEL5996358.1"/>
    </source>
</evidence>
<comment type="caution">
    <text evidence="1">The sequence shown here is derived from an EMBL/GenBank/DDBJ whole genome shotgun (WGS) entry which is preliminary data.</text>
</comment>
<organism evidence="1 2">
    <name type="scientific">Hymenobacter segetis</name>
    <dbReference type="NCBI Taxonomy" id="2025509"/>
    <lineage>
        <taxon>Bacteria</taxon>
        <taxon>Pseudomonadati</taxon>
        <taxon>Bacteroidota</taxon>
        <taxon>Cytophagia</taxon>
        <taxon>Cytophagales</taxon>
        <taxon>Hymenobacteraceae</taxon>
        <taxon>Hymenobacter</taxon>
    </lineage>
</organism>
<name>A0ABU9M0T0_9BACT</name>